<evidence type="ECO:0000256" key="1">
    <source>
        <dbReference type="SAM" id="MobiDB-lite"/>
    </source>
</evidence>
<accession>A0AAN6GE16</accession>
<name>A0AAN6GE16_9BASI</name>
<feature type="compositionally biased region" description="Low complexity" evidence="1">
    <location>
        <begin position="7"/>
        <end position="23"/>
    </location>
</feature>
<feature type="region of interest" description="Disordered" evidence="1">
    <location>
        <begin position="91"/>
        <end position="163"/>
    </location>
</feature>
<dbReference type="EMBL" id="JAPDMQ010000092">
    <property type="protein sequence ID" value="KAK0535613.1"/>
    <property type="molecule type" value="Genomic_DNA"/>
</dbReference>
<comment type="caution">
    <text evidence="2">The sequence shown here is derived from an EMBL/GenBank/DDBJ whole genome shotgun (WGS) entry which is preliminary data.</text>
</comment>
<feature type="compositionally biased region" description="Basic and acidic residues" evidence="1">
    <location>
        <begin position="134"/>
        <end position="143"/>
    </location>
</feature>
<evidence type="ECO:0000313" key="3">
    <source>
        <dbReference type="Proteomes" id="UP001176521"/>
    </source>
</evidence>
<feature type="region of interest" description="Disordered" evidence="1">
    <location>
        <begin position="229"/>
        <end position="263"/>
    </location>
</feature>
<feature type="compositionally biased region" description="Low complexity" evidence="1">
    <location>
        <begin position="116"/>
        <end position="131"/>
    </location>
</feature>
<dbReference type="AlphaFoldDB" id="A0AAN6GE16"/>
<dbReference type="Proteomes" id="UP001176521">
    <property type="component" value="Unassembled WGS sequence"/>
</dbReference>
<evidence type="ECO:0008006" key="4">
    <source>
        <dbReference type="Google" id="ProtNLM"/>
    </source>
</evidence>
<organism evidence="2 3">
    <name type="scientific">Tilletia horrida</name>
    <dbReference type="NCBI Taxonomy" id="155126"/>
    <lineage>
        <taxon>Eukaryota</taxon>
        <taxon>Fungi</taxon>
        <taxon>Dikarya</taxon>
        <taxon>Basidiomycota</taxon>
        <taxon>Ustilaginomycotina</taxon>
        <taxon>Exobasidiomycetes</taxon>
        <taxon>Tilletiales</taxon>
        <taxon>Tilletiaceae</taxon>
        <taxon>Tilletia</taxon>
    </lineage>
</organism>
<sequence>MAKVEAPEAASLPPVSVSASAPVSQPPVPIEMGDVPAFFPTISRAPPGGEPRPIRKLNGADDLLGRLHLVPLYNATVKQFLRNVPEGRGAGNNGLAGGGGEGLQRADSTAGNAAGDGSASLLLDANSASAGGERGVKRGREEDANPFLSKGGETAASSSARRKGLPKTIENYVAELPGRVVPPRKLLSKADYHEQTMREIIYRPETTIQNIIPFDRETLESAFRVSAGEVPGIDTSLLEPDQMDSSSPRKKRKNKSKQKPAKT</sequence>
<gene>
    <name evidence="2" type="ORF">OC842_002248</name>
</gene>
<evidence type="ECO:0000313" key="2">
    <source>
        <dbReference type="EMBL" id="KAK0535613.1"/>
    </source>
</evidence>
<keyword evidence="3" id="KW-1185">Reference proteome</keyword>
<feature type="compositionally biased region" description="Basic residues" evidence="1">
    <location>
        <begin position="248"/>
        <end position="263"/>
    </location>
</feature>
<protein>
    <recommendedName>
        <fullName evidence="4">Mediator of RNA polymerase II transcription subunit 19</fullName>
    </recommendedName>
</protein>
<reference evidence="2" key="1">
    <citation type="journal article" date="2023" name="PhytoFront">
        <title>Draft Genome Resources of Seven Strains of Tilletia horrida, Causal Agent of Kernel Smut of Rice.</title>
        <authorList>
            <person name="Khanal S."/>
            <person name="Antony Babu S."/>
            <person name="Zhou X.G."/>
        </authorList>
    </citation>
    <scope>NUCLEOTIDE SEQUENCE</scope>
    <source>
        <strain evidence="2">TX3</strain>
    </source>
</reference>
<feature type="region of interest" description="Disordered" evidence="1">
    <location>
        <begin position="1"/>
        <end position="28"/>
    </location>
</feature>
<proteinExistence type="predicted"/>
<feature type="compositionally biased region" description="Gly residues" evidence="1">
    <location>
        <begin position="91"/>
        <end position="102"/>
    </location>
</feature>